<dbReference type="SMART" id="SM00906">
    <property type="entry name" value="Fungal_trans"/>
    <property type="match status" value="1"/>
</dbReference>
<evidence type="ECO:0000256" key="2">
    <source>
        <dbReference type="ARBA" id="ARBA00023242"/>
    </source>
</evidence>
<dbReference type="InterPro" id="IPR050613">
    <property type="entry name" value="Sec_Metabolite_Reg"/>
</dbReference>
<feature type="non-terminal residue" evidence="4">
    <location>
        <position position="224"/>
    </location>
</feature>
<comment type="subcellular location">
    <subcellularLocation>
        <location evidence="1">Nucleus</location>
    </subcellularLocation>
</comment>
<evidence type="ECO:0000313" key="4">
    <source>
        <dbReference type="EMBL" id="OCK74842.1"/>
    </source>
</evidence>
<dbReference type="GO" id="GO:0003677">
    <property type="term" value="F:DNA binding"/>
    <property type="evidence" value="ECO:0007669"/>
    <property type="project" value="InterPro"/>
</dbReference>
<gene>
    <name evidence="4" type="ORF">K432DRAFT_257586</name>
</gene>
<dbReference type="CDD" id="cd12148">
    <property type="entry name" value="fungal_TF_MHR"/>
    <property type="match status" value="1"/>
</dbReference>
<feature type="domain" description="Xylanolytic transcriptional activator regulatory" evidence="3">
    <location>
        <begin position="123"/>
        <end position="196"/>
    </location>
</feature>
<proteinExistence type="predicted"/>
<dbReference type="GO" id="GO:0005634">
    <property type="term" value="C:nucleus"/>
    <property type="evidence" value="ECO:0007669"/>
    <property type="project" value="UniProtKB-SubCell"/>
</dbReference>
<evidence type="ECO:0000313" key="5">
    <source>
        <dbReference type="Proteomes" id="UP000250266"/>
    </source>
</evidence>
<dbReference type="Pfam" id="PF04082">
    <property type="entry name" value="Fungal_trans"/>
    <property type="match status" value="1"/>
</dbReference>
<dbReference type="EMBL" id="KV745404">
    <property type="protein sequence ID" value="OCK74842.1"/>
    <property type="molecule type" value="Genomic_DNA"/>
</dbReference>
<accession>A0A8E2DZX8</accession>
<keyword evidence="2" id="KW-0539">Nucleus</keyword>
<dbReference type="AlphaFoldDB" id="A0A8E2DZX8"/>
<dbReference type="OrthoDB" id="2269373at2759"/>
<dbReference type="GO" id="GO:0008270">
    <property type="term" value="F:zinc ion binding"/>
    <property type="evidence" value="ECO:0007669"/>
    <property type="project" value="InterPro"/>
</dbReference>
<name>A0A8E2DZX8_9PEZI</name>
<organism evidence="4 5">
    <name type="scientific">Lepidopterella palustris CBS 459.81</name>
    <dbReference type="NCBI Taxonomy" id="1314670"/>
    <lineage>
        <taxon>Eukaryota</taxon>
        <taxon>Fungi</taxon>
        <taxon>Dikarya</taxon>
        <taxon>Ascomycota</taxon>
        <taxon>Pezizomycotina</taxon>
        <taxon>Dothideomycetes</taxon>
        <taxon>Pleosporomycetidae</taxon>
        <taxon>Mytilinidiales</taxon>
        <taxon>Argynnaceae</taxon>
        <taxon>Lepidopterella</taxon>
    </lineage>
</organism>
<keyword evidence="5" id="KW-1185">Reference proteome</keyword>
<evidence type="ECO:0000256" key="1">
    <source>
        <dbReference type="ARBA" id="ARBA00004123"/>
    </source>
</evidence>
<dbReference type="GO" id="GO:0006351">
    <property type="term" value="P:DNA-templated transcription"/>
    <property type="evidence" value="ECO:0007669"/>
    <property type="project" value="InterPro"/>
</dbReference>
<sequence length="224" mass="25462">PPALHLSVLWPVFLKNVHPLVKIFFDWEVVPVIEKAQKHALALSVEEKALVNGISFIATLTLSREECQDILSESKHELLLHCQKSLEHALTKAEYTETTDKRVLQAFMLYIATMGDRTRPTAIYPLMGIASRVAERMGLHHDGSMFGLSAVRSEERRRIWWQLQFMELAIARLVGTLSLTIFANWDTKIPSNLEDGDFCPDLEVMPGERKGITSISPCLWRHSI</sequence>
<dbReference type="PANTHER" id="PTHR31001">
    <property type="entry name" value="UNCHARACTERIZED TRANSCRIPTIONAL REGULATORY PROTEIN"/>
    <property type="match status" value="1"/>
</dbReference>
<dbReference type="PANTHER" id="PTHR31001:SF85">
    <property type="entry name" value="ZN(II)2CYS6 TRANSCRIPTION FACTOR (EUROFUNG)"/>
    <property type="match status" value="1"/>
</dbReference>
<dbReference type="InterPro" id="IPR007219">
    <property type="entry name" value="XnlR_reg_dom"/>
</dbReference>
<evidence type="ECO:0000259" key="3">
    <source>
        <dbReference type="SMART" id="SM00906"/>
    </source>
</evidence>
<reference evidence="4 5" key="1">
    <citation type="journal article" date="2016" name="Nat. Commun.">
        <title>Ectomycorrhizal ecology is imprinted in the genome of the dominant symbiotic fungus Cenococcum geophilum.</title>
        <authorList>
            <consortium name="DOE Joint Genome Institute"/>
            <person name="Peter M."/>
            <person name="Kohler A."/>
            <person name="Ohm R.A."/>
            <person name="Kuo A."/>
            <person name="Krutzmann J."/>
            <person name="Morin E."/>
            <person name="Arend M."/>
            <person name="Barry K.W."/>
            <person name="Binder M."/>
            <person name="Choi C."/>
            <person name="Clum A."/>
            <person name="Copeland A."/>
            <person name="Grisel N."/>
            <person name="Haridas S."/>
            <person name="Kipfer T."/>
            <person name="LaButti K."/>
            <person name="Lindquist E."/>
            <person name="Lipzen A."/>
            <person name="Maire R."/>
            <person name="Meier B."/>
            <person name="Mihaltcheva S."/>
            <person name="Molinier V."/>
            <person name="Murat C."/>
            <person name="Poggeler S."/>
            <person name="Quandt C.A."/>
            <person name="Sperisen C."/>
            <person name="Tritt A."/>
            <person name="Tisserant E."/>
            <person name="Crous P.W."/>
            <person name="Henrissat B."/>
            <person name="Nehls U."/>
            <person name="Egli S."/>
            <person name="Spatafora J.W."/>
            <person name="Grigoriev I.V."/>
            <person name="Martin F.M."/>
        </authorList>
    </citation>
    <scope>NUCLEOTIDE SEQUENCE [LARGE SCALE GENOMIC DNA]</scope>
    <source>
        <strain evidence="4 5">CBS 459.81</strain>
    </source>
</reference>
<protein>
    <recommendedName>
        <fullName evidence="3">Xylanolytic transcriptional activator regulatory domain-containing protein</fullName>
    </recommendedName>
</protein>
<dbReference type="Proteomes" id="UP000250266">
    <property type="component" value="Unassembled WGS sequence"/>
</dbReference>
<feature type="non-terminal residue" evidence="4">
    <location>
        <position position="1"/>
    </location>
</feature>